<keyword evidence="3 6" id="KW-0812">Transmembrane</keyword>
<keyword evidence="2" id="KW-1003">Cell membrane</keyword>
<dbReference type="PANTHER" id="PTHR30250:SF21">
    <property type="entry name" value="LIPID II FLIPPASE MURJ"/>
    <property type="match status" value="1"/>
</dbReference>
<feature type="transmembrane region" description="Helical" evidence="6">
    <location>
        <begin position="154"/>
        <end position="172"/>
    </location>
</feature>
<accession>A0A9D1CU87</accession>
<keyword evidence="5 6" id="KW-0472">Membrane</keyword>
<dbReference type="InterPro" id="IPR002797">
    <property type="entry name" value="Polysacc_synth"/>
</dbReference>
<evidence type="ECO:0000313" key="8">
    <source>
        <dbReference type="Proteomes" id="UP000824262"/>
    </source>
</evidence>
<feature type="transmembrane region" description="Helical" evidence="6">
    <location>
        <begin position="123"/>
        <end position="142"/>
    </location>
</feature>
<feature type="transmembrane region" description="Helical" evidence="6">
    <location>
        <begin position="41"/>
        <end position="63"/>
    </location>
</feature>
<dbReference type="Pfam" id="PF01943">
    <property type="entry name" value="Polysacc_synt"/>
    <property type="match status" value="1"/>
</dbReference>
<dbReference type="InterPro" id="IPR050833">
    <property type="entry name" value="Poly_Biosynth_Transport"/>
</dbReference>
<evidence type="ECO:0000313" key="7">
    <source>
        <dbReference type="EMBL" id="HIQ79205.1"/>
    </source>
</evidence>
<evidence type="ECO:0000256" key="4">
    <source>
        <dbReference type="ARBA" id="ARBA00022989"/>
    </source>
</evidence>
<comment type="subcellular location">
    <subcellularLocation>
        <location evidence="1">Cell membrane</location>
        <topology evidence="1">Multi-pass membrane protein</topology>
    </subcellularLocation>
</comment>
<dbReference type="GO" id="GO:0005886">
    <property type="term" value="C:plasma membrane"/>
    <property type="evidence" value="ECO:0007669"/>
    <property type="project" value="UniProtKB-SubCell"/>
</dbReference>
<reference evidence="7" key="2">
    <citation type="journal article" date="2021" name="PeerJ">
        <title>Extensive microbial diversity within the chicken gut microbiome revealed by metagenomics and culture.</title>
        <authorList>
            <person name="Gilroy R."/>
            <person name="Ravi A."/>
            <person name="Getino M."/>
            <person name="Pursley I."/>
            <person name="Horton D.L."/>
            <person name="Alikhan N.F."/>
            <person name="Baker D."/>
            <person name="Gharbi K."/>
            <person name="Hall N."/>
            <person name="Watson M."/>
            <person name="Adriaenssens E.M."/>
            <person name="Foster-Nyarko E."/>
            <person name="Jarju S."/>
            <person name="Secka A."/>
            <person name="Antonio M."/>
            <person name="Oren A."/>
            <person name="Chaudhuri R.R."/>
            <person name="La Ragione R."/>
            <person name="Hildebrand F."/>
            <person name="Pallen M.J."/>
        </authorList>
    </citation>
    <scope>NUCLEOTIDE SEQUENCE</scope>
    <source>
        <strain evidence="7">ChiBcolR7-354</strain>
    </source>
</reference>
<dbReference type="EMBL" id="DVGA01000085">
    <property type="protein sequence ID" value="HIQ79205.1"/>
    <property type="molecule type" value="Genomic_DNA"/>
</dbReference>
<evidence type="ECO:0000256" key="1">
    <source>
        <dbReference type="ARBA" id="ARBA00004651"/>
    </source>
</evidence>
<keyword evidence="4 6" id="KW-1133">Transmembrane helix</keyword>
<sequence length="436" mass="46412">MGKRLVYNTALLTGSSLLMRCIGMAFQAWLAGRIGATGIGLFQLVMSVEMLCTTLAVSGIRFAATRIVAEEIGSGREGAVGTAVLRCCMYSLLFGCTAAAVLMSFAEPIGFLWIGDARTVMSLRILACGLPFLSLSSVLSGYFTACGRVWKSALVHLIEQLSYVALVALFLYHAPDGDIERNCAAVTAGITASDMLSFALMFALFLGDRRAHPAGSARSERLTIRMLGVALPLAVSSYARSALSTLEHMLVPRGLRRSGLSADSALAGYGVIQGMAMPLISFPASLLMAVSELIVPELTEAQMRGDGALIRRAVKQLIKKSLLFSSACAILLFSLADVLSAAVYGTDEAAEYIRLLAPLVPVMYTDMVVDGCLKGLGQQVWSMGINIFDAALGAALVWLLLPVGALDAYIGIIYADELINFAMSAARLRSVCRRFS</sequence>
<feature type="transmembrane region" description="Helical" evidence="6">
    <location>
        <begin position="184"/>
        <end position="206"/>
    </location>
</feature>
<evidence type="ECO:0000256" key="5">
    <source>
        <dbReference type="ARBA" id="ARBA00023136"/>
    </source>
</evidence>
<feature type="transmembrane region" description="Helical" evidence="6">
    <location>
        <begin position="7"/>
        <end position="29"/>
    </location>
</feature>
<feature type="transmembrane region" description="Helical" evidence="6">
    <location>
        <begin position="83"/>
        <end position="103"/>
    </location>
</feature>
<protein>
    <submittedName>
        <fullName evidence="7">Oligosaccharide flippase family protein</fullName>
    </submittedName>
</protein>
<evidence type="ECO:0000256" key="2">
    <source>
        <dbReference type="ARBA" id="ARBA00022475"/>
    </source>
</evidence>
<name>A0A9D1CU87_9FIRM</name>
<evidence type="ECO:0000256" key="3">
    <source>
        <dbReference type="ARBA" id="ARBA00022692"/>
    </source>
</evidence>
<evidence type="ECO:0000256" key="6">
    <source>
        <dbReference type="SAM" id="Phobius"/>
    </source>
</evidence>
<gene>
    <name evidence="7" type="ORF">IAB77_08095</name>
</gene>
<feature type="transmembrane region" description="Helical" evidence="6">
    <location>
        <begin position="321"/>
        <end position="346"/>
    </location>
</feature>
<reference evidence="7" key="1">
    <citation type="submission" date="2020-10" db="EMBL/GenBank/DDBJ databases">
        <authorList>
            <person name="Gilroy R."/>
        </authorList>
    </citation>
    <scope>NUCLEOTIDE SEQUENCE</scope>
    <source>
        <strain evidence="7">ChiBcolR7-354</strain>
    </source>
</reference>
<dbReference type="AlphaFoldDB" id="A0A9D1CU87"/>
<organism evidence="7 8">
    <name type="scientific">Candidatus Scatomorpha intestinavium</name>
    <dbReference type="NCBI Taxonomy" id="2840922"/>
    <lineage>
        <taxon>Bacteria</taxon>
        <taxon>Bacillati</taxon>
        <taxon>Bacillota</taxon>
        <taxon>Clostridia</taxon>
        <taxon>Eubacteriales</taxon>
        <taxon>Candidatus Scatomorpha</taxon>
    </lineage>
</organism>
<dbReference type="PANTHER" id="PTHR30250">
    <property type="entry name" value="PST FAMILY PREDICTED COLANIC ACID TRANSPORTER"/>
    <property type="match status" value="1"/>
</dbReference>
<comment type="caution">
    <text evidence="7">The sequence shown here is derived from an EMBL/GenBank/DDBJ whole genome shotgun (WGS) entry which is preliminary data.</text>
</comment>
<dbReference type="Proteomes" id="UP000824262">
    <property type="component" value="Unassembled WGS sequence"/>
</dbReference>
<proteinExistence type="predicted"/>